<keyword evidence="1" id="KW-0472">Membrane</keyword>
<keyword evidence="1" id="KW-1133">Transmembrane helix</keyword>
<feature type="transmembrane region" description="Helical" evidence="1">
    <location>
        <begin position="76"/>
        <end position="94"/>
    </location>
</feature>
<keyword evidence="3" id="KW-1185">Reference proteome</keyword>
<evidence type="ECO:0000313" key="2">
    <source>
        <dbReference type="EMBL" id="GMI35501.1"/>
    </source>
</evidence>
<keyword evidence="1" id="KW-0812">Transmembrane</keyword>
<accession>A0ABQ6MYU7</accession>
<dbReference type="Proteomes" id="UP001165060">
    <property type="component" value="Unassembled WGS sequence"/>
</dbReference>
<evidence type="ECO:0000256" key="1">
    <source>
        <dbReference type="SAM" id="Phobius"/>
    </source>
</evidence>
<feature type="transmembrane region" description="Helical" evidence="1">
    <location>
        <begin position="32"/>
        <end position="55"/>
    </location>
</feature>
<organism evidence="2 3">
    <name type="scientific">Tetraparma gracilis</name>
    <dbReference type="NCBI Taxonomy" id="2962635"/>
    <lineage>
        <taxon>Eukaryota</taxon>
        <taxon>Sar</taxon>
        <taxon>Stramenopiles</taxon>
        <taxon>Ochrophyta</taxon>
        <taxon>Bolidophyceae</taxon>
        <taxon>Parmales</taxon>
        <taxon>Triparmaceae</taxon>
        <taxon>Tetraparma</taxon>
    </lineage>
</organism>
<proteinExistence type="predicted"/>
<gene>
    <name evidence="2" type="ORF">TeGR_g10072</name>
</gene>
<feature type="transmembrane region" description="Helical" evidence="1">
    <location>
        <begin position="149"/>
        <end position="167"/>
    </location>
</feature>
<name>A0ABQ6MYU7_9STRA</name>
<protein>
    <submittedName>
        <fullName evidence="2">Uncharacterized protein</fullName>
    </submittedName>
</protein>
<sequence>MSSTEASSYPAGALPGTDALCSETNSVGWGSIYLVLCVFLFISFTTCAVLLTVWFRKSRAKRKTKNNPHPPFNSTEKFYVLSIVTSSFGMLMATDHQSAGARTPDALYSFFAGGAGSTVNAVLVVMVMNWITILTARGKDMSMLPWVRNLYYVGLAASALDVVITTIEGFTHPMEGAYNGTLNGSKHLFLAILEGAYCLIGMIYANSMKKKMSSGGGTATDAQKKSVARIVSYSRVISGCGSIGVAYRCMNFVFRIGRTMYPMPSCSTFGVIMGSLVELIVLLICVAVVIAQKPASSAKVGSNDMMKTSVAGSSGGSSGSSASEAP</sequence>
<comment type="caution">
    <text evidence="2">The sequence shown here is derived from an EMBL/GenBank/DDBJ whole genome shotgun (WGS) entry which is preliminary data.</text>
</comment>
<feature type="transmembrane region" description="Helical" evidence="1">
    <location>
        <begin position="267"/>
        <end position="291"/>
    </location>
</feature>
<feature type="transmembrane region" description="Helical" evidence="1">
    <location>
        <begin position="187"/>
        <end position="205"/>
    </location>
</feature>
<dbReference type="EMBL" id="BRYB01004710">
    <property type="protein sequence ID" value="GMI35501.1"/>
    <property type="molecule type" value="Genomic_DNA"/>
</dbReference>
<reference evidence="2 3" key="1">
    <citation type="journal article" date="2023" name="Commun. Biol.">
        <title>Genome analysis of Parmales, the sister group of diatoms, reveals the evolutionary specialization of diatoms from phago-mixotrophs to photoautotrophs.</title>
        <authorList>
            <person name="Ban H."/>
            <person name="Sato S."/>
            <person name="Yoshikawa S."/>
            <person name="Yamada K."/>
            <person name="Nakamura Y."/>
            <person name="Ichinomiya M."/>
            <person name="Sato N."/>
            <person name="Blanc-Mathieu R."/>
            <person name="Endo H."/>
            <person name="Kuwata A."/>
            <person name="Ogata H."/>
        </authorList>
    </citation>
    <scope>NUCLEOTIDE SEQUENCE [LARGE SCALE GENOMIC DNA]</scope>
</reference>
<evidence type="ECO:0000313" key="3">
    <source>
        <dbReference type="Proteomes" id="UP001165060"/>
    </source>
</evidence>
<feature type="transmembrane region" description="Helical" evidence="1">
    <location>
        <begin position="226"/>
        <end position="247"/>
    </location>
</feature>
<feature type="transmembrane region" description="Helical" evidence="1">
    <location>
        <begin position="106"/>
        <end position="128"/>
    </location>
</feature>